<dbReference type="GO" id="GO:0016787">
    <property type="term" value="F:hydrolase activity"/>
    <property type="evidence" value="ECO:0007669"/>
    <property type="project" value="UniProtKB-KW"/>
</dbReference>
<keyword evidence="6" id="KW-1185">Reference proteome</keyword>
<evidence type="ECO:0000313" key="6">
    <source>
        <dbReference type="Proteomes" id="UP001596191"/>
    </source>
</evidence>
<protein>
    <submittedName>
        <fullName evidence="5">Serine hydrolase domain-containing protein</fullName>
        <ecNumber evidence="5">3.-.-.-</ecNumber>
    </submittedName>
</protein>
<evidence type="ECO:0000259" key="4">
    <source>
        <dbReference type="Pfam" id="PF00144"/>
    </source>
</evidence>
<dbReference type="EMBL" id="JBHSSJ010000009">
    <property type="protein sequence ID" value="MFC6275399.1"/>
    <property type="molecule type" value="Genomic_DNA"/>
</dbReference>
<sequence length="397" mass="44156">MVLVGLGGVWYGHRQVNSKNQAQQVVTNHRHAKKTKESIAQDAAISRAKRPKKKSAFDRENLGKKHPQFAAAFTKKLRNKRFSGTALVVKDDQVIFQRSFGMANAAKKRRNKVTSQFLVNSIQKSMTGTLIMRAVQAGQLQLTDRLSQYYPTIKDADKITLRQLLDMRGGIVGAMDPPTTLTESGVYRYAAKQARVDPTKVNKFDYQPISYVLLAGVLHQVTHESYYQAFYEHIVTPLDLNHTSFAQLRSHIKDMTLGYAGTMPGDYSNPVKPSMRELEVEIATGNVTMSAGDTFRTERALIQGTLLPTASGAGVLHETNAPAETYSGGMYHLGKIGYYGHGIGDFYEGAFSLSKDGRTGVVLLSNNFYKKTMWPDWSIESLTKSTFKQVLTTAKLK</sequence>
<reference evidence="6" key="1">
    <citation type="journal article" date="2019" name="Int. J. Syst. Evol. Microbiol.">
        <title>The Global Catalogue of Microorganisms (GCM) 10K type strain sequencing project: providing services to taxonomists for standard genome sequencing and annotation.</title>
        <authorList>
            <consortium name="The Broad Institute Genomics Platform"/>
            <consortium name="The Broad Institute Genome Sequencing Center for Infectious Disease"/>
            <person name="Wu L."/>
            <person name="Ma J."/>
        </authorList>
    </citation>
    <scope>NUCLEOTIDE SEQUENCE [LARGE SCALE GENOMIC DNA]</scope>
    <source>
        <strain evidence="6">CCM 8907</strain>
    </source>
</reference>
<comment type="subcellular location">
    <subcellularLocation>
        <location evidence="1">Membrane</location>
    </subcellularLocation>
</comment>
<dbReference type="EC" id="3.-.-.-" evidence="5"/>
<dbReference type="SUPFAM" id="SSF56601">
    <property type="entry name" value="beta-lactamase/transpeptidase-like"/>
    <property type="match status" value="1"/>
</dbReference>
<feature type="region of interest" description="Disordered" evidence="3">
    <location>
        <begin position="30"/>
        <end position="61"/>
    </location>
</feature>
<keyword evidence="2" id="KW-0472">Membrane</keyword>
<dbReference type="Gene3D" id="3.40.710.10">
    <property type="entry name" value="DD-peptidase/beta-lactamase superfamily"/>
    <property type="match status" value="1"/>
</dbReference>
<evidence type="ECO:0000256" key="3">
    <source>
        <dbReference type="SAM" id="MobiDB-lite"/>
    </source>
</evidence>
<dbReference type="InterPro" id="IPR012338">
    <property type="entry name" value="Beta-lactam/transpept-like"/>
</dbReference>
<organism evidence="5 6">
    <name type="scientific">Levilactobacillus tangyuanensis</name>
    <dbReference type="NCBI Taxonomy" id="2486021"/>
    <lineage>
        <taxon>Bacteria</taxon>
        <taxon>Bacillati</taxon>
        <taxon>Bacillota</taxon>
        <taxon>Bacilli</taxon>
        <taxon>Lactobacillales</taxon>
        <taxon>Lactobacillaceae</taxon>
        <taxon>Levilactobacillus</taxon>
    </lineage>
</organism>
<evidence type="ECO:0000313" key="5">
    <source>
        <dbReference type="EMBL" id="MFC6275399.1"/>
    </source>
</evidence>
<evidence type="ECO:0000256" key="2">
    <source>
        <dbReference type="ARBA" id="ARBA00023136"/>
    </source>
</evidence>
<gene>
    <name evidence="5" type="ORF">ACFQET_07710</name>
</gene>
<evidence type="ECO:0000256" key="1">
    <source>
        <dbReference type="ARBA" id="ARBA00004370"/>
    </source>
</evidence>
<dbReference type="Pfam" id="PF00144">
    <property type="entry name" value="Beta-lactamase"/>
    <property type="match status" value="1"/>
</dbReference>
<dbReference type="InterPro" id="IPR050491">
    <property type="entry name" value="AmpC-like"/>
</dbReference>
<dbReference type="PANTHER" id="PTHR46825:SF11">
    <property type="entry name" value="PENICILLIN-BINDING PROTEIN 4"/>
    <property type="match status" value="1"/>
</dbReference>
<proteinExistence type="predicted"/>
<dbReference type="Proteomes" id="UP001596191">
    <property type="component" value="Unassembled WGS sequence"/>
</dbReference>
<dbReference type="InterPro" id="IPR001466">
    <property type="entry name" value="Beta-lactam-related"/>
</dbReference>
<dbReference type="RefSeq" id="WP_125642033.1">
    <property type="nucleotide sequence ID" value="NZ_JBHSSJ010000009.1"/>
</dbReference>
<accession>A0ABW1TPI5</accession>
<name>A0ABW1TPI5_9LACO</name>
<dbReference type="PANTHER" id="PTHR46825">
    <property type="entry name" value="D-ALANYL-D-ALANINE-CARBOXYPEPTIDASE/ENDOPEPTIDASE AMPH"/>
    <property type="match status" value="1"/>
</dbReference>
<feature type="domain" description="Beta-lactamase-related" evidence="4">
    <location>
        <begin position="70"/>
        <end position="370"/>
    </location>
</feature>
<comment type="caution">
    <text evidence="5">The sequence shown here is derived from an EMBL/GenBank/DDBJ whole genome shotgun (WGS) entry which is preliminary data.</text>
</comment>
<keyword evidence="5" id="KW-0378">Hydrolase</keyword>